<keyword evidence="3 5" id="KW-0949">S-adenosyl-L-methionine</keyword>
<keyword evidence="8" id="KW-1185">Reference proteome</keyword>
<accession>A0AAD5MFV0</accession>
<evidence type="ECO:0000256" key="2">
    <source>
        <dbReference type="ARBA" id="ARBA00022679"/>
    </source>
</evidence>
<feature type="domain" description="SAM-dependent MTase RsmB/NOP-type" evidence="6">
    <location>
        <begin position="43"/>
        <end position="332"/>
    </location>
</feature>
<evidence type="ECO:0000313" key="7">
    <source>
        <dbReference type="EMBL" id="KAJ1346876.1"/>
    </source>
</evidence>
<dbReference type="CDD" id="cd02440">
    <property type="entry name" value="AdoMet_MTases"/>
    <property type="match status" value="1"/>
</dbReference>
<dbReference type="PANTHER" id="PTHR22807">
    <property type="entry name" value="NOP2 YEAST -RELATED NOL1/NOP2/FMU SUN DOMAIN-CONTAINING"/>
    <property type="match status" value="1"/>
</dbReference>
<dbReference type="SUPFAM" id="SSF53335">
    <property type="entry name" value="S-adenosyl-L-methionine-dependent methyltransferases"/>
    <property type="match status" value="1"/>
</dbReference>
<evidence type="ECO:0000313" key="8">
    <source>
        <dbReference type="Proteomes" id="UP001196413"/>
    </source>
</evidence>
<dbReference type="PROSITE" id="PS51686">
    <property type="entry name" value="SAM_MT_RSMB_NOP"/>
    <property type="match status" value="1"/>
</dbReference>
<evidence type="ECO:0000256" key="3">
    <source>
        <dbReference type="ARBA" id="ARBA00022691"/>
    </source>
</evidence>
<sequence>MKSTTEGELYDWAVDESYNSVSENEKSLTKIGRGVAAIKESNEQKGSTLAIPRYARINTLKWTAKEAIETLIDEDWKVVSLSTEDDFVERVGHIAADEVFIDPHIEDLLIFPHSNDFHRYWLVEQRYLILQDKASCLPAYLLSPPLDSHVFDVCAAPGMKTSHVAAILQGTGKIWAIDRSADRMETMERMLEECGVNNVSIFNEDFLRVDVNDRKFAEVRYAVVDPPCSGSGMVKRMDELTGGSAPRGAPVQSSEIYRAVYSTCSVYEEENEQVVDEVLSDTYVRQNFRLASRVLPSWKFRGLDTYEFGSDCLRADPAKTLTNGFFVAFLKG</sequence>
<dbReference type="Pfam" id="PF21148">
    <property type="entry name" value="NSUN5_fdxn-like"/>
    <property type="match status" value="1"/>
</dbReference>
<dbReference type="Gene3D" id="3.30.70.1170">
    <property type="entry name" value="Sun protein, domain 3"/>
    <property type="match status" value="1"/>
</dbReference>
<dbReference type="AlphaFoldDB" id="A0AAD5MFV0"/>
<dbReference type="GO" id="GO:0008173">
    <property type="term" value="F:RNA methyltransferase activity"/>
    <property type="evidence" value="ECO:0007669"/>
    <property type="project" value="InterPro"/>
</dbReference>
<evidence type="ECO:0000256" key="1">
    <source>
        <dbReference type="ARBA" id="ARBA00022603"/>
    </source>
</evidence>
<keyword evidence="1 5" id="KW-0489">Methyltransferase</keyword>
<protein>
    <recommendedName>
        <fullName evidence="6">SAM-dependent MTase RsmB/NOP-type domain-containing protein</fullName>
    </recommendedName>
</protein>
<organism evidence="7 8">
    <name type="scientific">Parelaphostrongylus tenuis</name>
    <name type="common">Meningeal worm</name>
    <dbReference type="NCBI Taxonomy" id="148309"/>
    <lineage>
        <taxon>Eukaryota</taxon>
        <taxon>Metazoa</taxon>
        <taxon>Ecdysozoa</taxon>
        <taxon>Nematoda</taxon>
        <taxon>Chromadorea</taxon>
        <taxon>Rhabditida</taxon>
        <taxon>Rhabditina</taxon>
        <taxon>Rhabditomorpha</taxon>
        <taxon>Strongyloidea</taxon>
        <taxon>Metastrongylidae</taxon>
        <taxon>Parelaphostrongylus</taxon>
    </lineage>
</organism>
<dbReference type="Pfam" id="PF01189">
    <property type="entry name" value="Methyltr_RsmB-F"/>
    <property type="match status" value="1"/>
</dbReference>
<dbReference type="GO" id="GO:0003723">
    <property type="term" value="F:RNA binding"/>
    <property type="evidence" value="ECO:0007669"/>
    <property type="project" value="UniProtKB-UniRule"/>
</dbReference>
<dbReference type="InterPro" id="IPR023267">
    <property type="entry name" value="RCMT"/>
</dbReference>
<dbReference type="InterPro" id="IPR029063">
    <property type="entry name" value="SAM-dependent_MTases_sf"/>
</dbReference>
<dbReference type="InterPro" id="IPR001678">
    <property type="entry name" value="MeTrfase_RsmB-F_NOP2_dom"/>
</dbReference>
<dbReference type="InterPro" id="IPR049560">
    <property type="entry name" value="MeTrfase_RsmB-F_NOP2_cat"/>
</dbReference>
<evidence type="ECO:0000256" key="5">
    <source>
        <dbReference type="PROSITE-ProRule" id="PRU01023"/>
    </source>
</evidence>
<dbReference type="PRINTS" id="PR02008">
    <property type="entry name" value="RCMTFAMILY"/>
</dbReference>
<dbReference type="GO" id="GO:0005730">
    <property type="term" value="C:nucleolus"/>
    <property type="evidence" value="ECO:0007669"/>
    <property type="project" value="TreeGrafter"/>
</dbReference>
<name>A0AAD5MFV0_PARTN</name>
<dbReference type="EMBL" id="JAHQIW010000237">
    <property type="protein sequence ID" value="KAJ1346876.1"/>
    <property type="molecule type" value="Genomic_DNA"/>
</dbReference>
<dbReference type="Gene3D" id="3.40.50.150">
    <property type="entry name" value="Vaccinia Virus protein VP39"/>
    <property type="match status" value="1"/>
</dbReference>
<evidence type="ECO:0000259" key="6">
    <source>
        <dbReference type="PROSITE" id="PS51686"/>
    </source>
</evidence>
<proteinExistence type="inferred from homology"/>
<comment type="caution">
    <text evidence="7">The sequence shown here is derived from an EMBL/GenBank/DDBJ whole genome shotgun (WGS) entry which is preliminary data.</text>
</comment>
<comment type="similarity">
    <text evidence="5">Belongs to the class I-like SAM-binding methyltransferase superfamily. RsmB/NOP family.</text>
</comment>
<feature type="binding site" evidence="5">
    <location>
        <position position="178"/>
    </location>
    <ligand>
        <name>S-adenosyl-L-methionine</name>
        <dbReference type="ChEBI" id="CHEBI:59789"/>
    </ligand>
</feature>
<reference evidence="7" key="1">
    <citation type="submission" date="2021-06" db="EMBL/GenBank/DDBJ databases">
        <title>Parelaphostrongylus tenuis whole genome reference sequence.</title>
        <authorList>
            <person name="Garwood T.J."/>
            <person name="Larsen P.A."/>
            <person name="Fountain-Jones N.M."/>
            <person name="Garbe J.R."/>
            <person name="Macchietto M.G."/>
            <person name="Kania S.A."/>
            <person name="Gerhold R.W."/>
            <person name="Richards J.E."/>
            <person name="Wolf T.M."/>
        </authorList>
    </citation>
    <scope>NUCLEOTIDE SEQUENCE</scope>
    <source>
        <strain evidence="7">MNPRO001-30</strain>
        <tissue evidence="7">Meninges</tissue>
    </source>
</reference>
<dbReference type="PANTHER" id="PTHR22807:SF4">
    <property type="entry name" value="28S RRNA (CYTOSINE-C(5))-METHYLTRANSFERASE"/>
    <property type="match status" value="1"/>
</dbReference>
<evidence type="ECO:0000256" key="4">
    <source>
        <dbReference type="ARBA" id="ARBA00022884"/>
    </source>
</evidence>
<dbReference type="Proteomes" id="UP001196413">
    <property type="component" value="Unassembled WGS sequence"/>
</dbReference>
<feature type="binding site" evidence="5">
    <location>
        <position position="225"/>
    </location>
    <ligand>
        <name>S-adenosyl-L-methionine</name>
        <dbReference type="ChEBI" id="CHEBI:59789"/>
    </ligand>
</feature>
<feature type="binding site" evidence="5">
    <location>
        <position position="205"/>
    </location>
    <ligand>
        <name>S-adenosyl-L-methionine</name>
        <dbReference type="ChEBI" id="CHEBI:59789"/>
    </ligand>
</feature>
<dbReference type="InterPro" id="IPR049561">
    <property type="entry name" value="NSUN5_7_fdxn-like"/>
</dbReference>
<dbReference type="GO" id="GO:0070475">
    <property type="term" value="P:rRNA base methylation"/>
    <property type="evidence" value="ECO:0007669"/>
    <property type="project" value="TreeGrafter"/>
</dbReference>
<keyword evidence="2 5" id="KW-0808">Transferase</keyword>
<gene>
    <name evidence="7" type="ORF">KIN20_001799</name>
</gene>
<keyword evidence="4 5" id="KW-0694">RNA-binding</keyword>
<comment type="caution">
    <text evidence="5">Lacks conserved residue(s) required for the propagation of feature annotation.</text>
</comment>